<feature type="domain" description="Putative auto-transporter adhesin head GIN" evidence="3">
    <location>
        <begin position="53"/>
        <end position="132"/>
    </location>
</feature>
<feature type="chain" id="PRO_5032647170" description="Putative auto-transporter adhesin head GIN domain-containing protein" evidence="2">
    <location>
        <begin position="18"/>
        <end position="210"/>
    </location>
</feature>
<keyword evidence="2" id="KW-0732">Signal</keyword>
<accession>A0A840I2Y0</accession>
<evidence type="ECO:0000313" key="4">
    <source>
        <dbReference type="EMBL" id="MBB4659366.1"/>
    </source>
</evidence>
<dbReference type="EMBL" id="JACHOB010000003">
    <property type="protein sequence ID" value="MBB4659366.1"/>
    <property type="molecule type" value="Genomic_DNA"/>
</dbReference>
<evidence type="ECO:0000259" key="3">
    <source>
        <dbReference type="Pfam" id="PF10988"/>
    </source>
</evidence>
<protein>
    <recommendedName>
        <fullName evidence="3">Putative auto-transporter adhesin head GIN domain-containing protein</fullName>
    </recommendedName>
</protein>
<gene>
    <name evidence="4" type="ORF">GGQ59_001891</name>
</gene>
<name>A0A840I2Y0_9PROT</name>
<dbReference type="Pfam" id="PF10988">
    <property type="entry name" value="DUF2807"/>
    <property type="match status" value="2"/>
</dbReference>
<reference evidence="4 5" key="1">
    <citation type="submission" date="2020-08" db="EMBL/GenBank/DDBJ databases">
        <title>Genomic Encyclopedia of Type Strains, Phase IV (KMG-IV): sequencing the most valuable type-strain genomes for metagenomic binning, comparative biology and taxonomic classification.</title>
        <authorList>
            <person name="Goeker M."/>
        </authorList>
    </citation>
    <scope>NUCLEOTIDE SEQUENCE [LARGE SCALE GENOMIC DNA]</scope>
    <source>
        <strain evidence="4 5">DSM 102850</strain>
    </source>
</reference>
<evidence type="ECO:0000313" key="5">
    <source>
        <dbReference type="Proteomes" id="UP000563524"/>
    </source>
</evidence>
<feature type="domain" description="Putative auto-transporter adhesin head GIN" evidence="3">
    <location>
        <begin position="137"/>
        <end position="194"/>
    </location>
</feature>
<sequence length="210" mass="21691">MLQARLLAALPAAFALNACVIVVDGDGSDGNYRGSFDAESKRPAPPADAEVRAFDELHAASGATVRLRPGATYRVVLDERAVETGNYDVDDGVLKVECRKPCRNGMRGEAVVYAPTVSALQASSGADLIVEDGFDSVASLSLRASSGADLDARRLAASEVTAQASSGGAIRLTALDTLDGSASSGGDVRYWGQPRVDASESSGGDVRRGD</sequence>
<dbReference type="AlphaFoldDB" id="A0A840I2Y0"/>
<comment type="caution">
    <text evidence="4">The sequence shown here is derived from an EMBL/GenBank/DDBJ whole genome shotgun (WGS) entry which is preliminary data.</text>
</comment>
<proteinExistence type="predicted"/>
<organism evidence="4 5">
    <name type="scientific">Parvularcula dongshanensis</name>
    <dbReference type="NCBI Taxonomy" id="1173995"/>
    <lineage>
        <taxon>Bacteria</taxon>
        <taxon>Pseudomonadati</taxon>
        <taxon>Pseudomonadota</taxon>
        <taxon>Alphaproteobacteria</taxon>
        <taxon>Parvularculales</taxon>
        <taxon>Parvularculaceae</taxon>
        <taxon>Parvularcula</taxon>
    </lineage>
</organism>
<evidence type="ECO:0000256" key="1">
    <source>
        <dbReference type="SAM" id="MobiDB-lite"/>
    </source>
</evidence>
<feature type="signal peptide" evidence="2">
    <location>
        <begin position="1"/>
        <end position="17"/>
    </location>
</feature>
<feature type="region of interest" description="Disordered" evidence="1">
    <location>
        <begin position="185"/>
        <end position="210"/>
    </location>
</feature>
<dbReference type="InterPro" id="IPR021255">
    <property type="entry name" value="DUF2807"/>
</dbReference>
<dbReference type="RefSeq" id="WP_183817877.1">
    <property type="nucleotide sequence ID" value="NZ_JACHOB010000003.1"/>
</dbReference>
<evidence type="ECO:0000256" key="2">
    <source>
        <dbReference type="SAM" id="SignalP"/>
    </source>
</evidence>
<keyword evidence="5" id="KW-1185">Reference proteome</keyword>
<dbReference type="Proteomes" id="UP000563524">
    <property type="component" value="Unassembled WGS sequence"/>
</dbReference>
<dbReference type="Gene3D" id="2.160.20.120">
    <property type="match status" value="2"/>
</dbReference>